<dbReference type="OrthoDB" id="8757133at2"/>
<feature type="compositionally biased region" description="Basic and acidic residues" evidence="1">
    <location>
        <begin position="132"/>
        <end position="146"/>
    </location>
</feature>
<keyword evidence="6" id="KW-1185">Reference proteome</keyword>
<dbReference type="Proteomes" id="UP000315112">
    <property type="component" value="Unassembled WGS sequence"/>
</dbReference>
<feature type="compositionally biased region" description="Polar residues" evidence="1">
    <location>
        <begin position="22"/>
        <end position="37"/>
    </location>
</feature>
<evidence type="ECO:0000256" key="1">
    <source>
        <dbReference type="SAM" id="MobiDB-lite"/>
    </source>
</evidence>
<evidence type="ECO:0000313" key="6">
    <source>
        <dbReference type="Proteomes" id="UP000437862"/>
    </source>
</evidence>
<evidence type="ECO:0000313" key="3">
    <source>
        <dbReference type="EMBL" id="QGZ42595.1"/>
    </source>
</evidence>
<evidence type="ECO:0000313" key="4">
    <source>
        <dbReference type="EMBL" id="TWI43750.1"/>
    </source>
</evidence>
<reference evidence="4 5" key="1">
    <citation type="journal article" date="2015" name="Stand. Genomic Sci.">
        <title>Genomic Encyclopedia of Bacterial and Archaeal Type Strains, Phase III: the genomes of soil and plant-associated and newly described type strains.</title>
        <authorList>
            <person name="Whitman W.B."/>
            <person name="Woyke T."/>
            <person name="Klenk H.P."/>
            <person name="Zhou Y."/>
            <person name="Lilburn T.G."/>
            <person name="Beck B.J."/>
            <person name="De Vos P."/>
            <person name="Vandamme P."/>
            <person name="Eisen J.A."/>
            <person name="Garrity G."/>
            <person name="Hugenholtz P."/>
            <person name="Kyrpides N.C."/>
        </authorList>
    </citation>
    <scope>NUCLEOTIDE SEQUENCE [LARGE SCALE GENOMIC DNA]</scope>
    <source>
        <strain evidence="4 5">CGMCC 1.10685</strain>
    </source>
</reference>
<dbReference type="Proteomes" id="UP000437862">
    <property type="component" value="Chromosome"/>
</dbReference>
<sequence>MQLKLIVIAAALTLAGTASAQSHSVTNMGNPPQTQADTKAGTEATPGRTATAHRNTNKQKDSNAGHKPSKDKSAQHKPSKDKLETSGSSETGERVSAGSSATATTGMGAGNGDRGAEGAMEIKPSEDYVNPSERHALDHAPKSGKK</sequence>
<feature type="signal peptide" evidence="2">
    <location>
        <begin position="1"/>
        <end position="20"/>
    </location>
</feature>
<dbReference type="AlphaFoldDB" id="A0A562PHP1"/>
<evidence type="ECO:0000256" key="2">
    <source>
        <dbReference type="SAM" id="SignalP"/>
    </source>
</evidence>
<reference evidence="4" key="2">
    <citation type="submission" date="2019-07" db="EMBL/GenBank/DDBJ databases">
        <authorList>
            <person name="Whitman W."/>
            <person name="Huntemann M."/>
            <person name="Clum A."/>
            <person name="Pillay M."/>
            <person name="Palaniappan K."/>
            <person name="Varghese N."/>
            <person name="Mikhailova N."/>
            <person name="Stamatis D."/>
            <person name="Reddy T."/>
            <person name="Daum C."/>
            <person name="Shapiro N."/>
            <person name="Ivanova N."/>
            <person name="Kyrpides N."/>
            <person name="Woyke T."/>
        </authorList>
    </citation>
    <scope>NUCLEOTIDE SEQUENCE</scope>
    <source>
        <strain evidence="4">CGMCC 1.10685</strain>
    </source>
</reference>
<organism evidence="4 5">
    <name type="scientific">Pseudoduganella flava</name>
    <dbReference type="NCBI Taxonomy" id="871742"/>
    <lineage>
        <taxon>Bacteria</taxon>
        <taxon>Pseudomonadati</taxon>
        <taxon>Pseudomonadota</taxon>
        <taxon>Betaproteobacteria</taxon>
        <taxon>Burkholderiales</taxon>
        <taxon>Oxalobacteraceae</taxon>
        <taxon>Telluria group</taxon>
        <taxon>Pseudoduganella</taxon>
    </lineage>
</organism>
<dbReference type="EMBL" id="VLKW01000011">
    <property type="protein sequence ID" value="TWI43750.1"/>
    <property type="molecule type" value="Genomic_DNA"/>
</dbReference>
<evidence type="ECO:0000313" key="5">
    <source>
        <dbReference type="Proteomes" id="UP000315112"/>
    </source>
</evidence>
<dbReference type="EMBL" id="CP046904">
    <property type="protein sequence ID" value="QGZ42595.1"/>
    <property type="molecule type" value="Genomic_DNA"/>
</dbReference>
<gene>
    <name evidence="3" type="ORF">GO485_28545</name>
    <name evidence="4" type="ORF">IP92_04803</name>
</gene>
<dbReference type="RefSeq" id="WP_145880018.1">
    <property type="nucleotide sequence ID" value="NZ_CP046904.1"/>
</dbReference>
<protein>
    <submittedName>
        <fullName evidence="4">Uncharacterized protein</fullName>
    </submittedName>
</protein>
<accession>A0A562PHP1</accession>
<keyword evidence="2" id="KW-0732">Signal</keyword>
<feature type="region of interest" description="Disordered" evidence="1">
    <location>
        <begin position="22"/>
        <end position="146"/>
    </location>
</feature>
<proteinExistence type="predicted"/>
<name>A0A562PHP1_9BURK</name>
<feature type="chain" id="PRO_5043332928" evidence="2">
    <location>
        <begin position="21"/>
        <end position="146"/>
    </location>
</feature>
<reference evidence="3 6" key="3">
    <citation type="submission" date="2019-12" db="EMBL/GenBank/DDBJ databases">
        <title>Draft Genome Sequences of Six Type Strains of the Genus Massilia.</title>
        <authorList>
            <person name="Miess H."/>
            <person name="Frediansyah A."/>
            <person name="Goeker M."/>
            <person name="Gross H."/>
        </authorList>
    </citation>
    <scope>NUCLEOTIDE SEQUENCE [LARGE SCALE GENOMIC DNA]</scope>
    <source>
        <strain evidence="3 6">DSM 26639</strain>
    </source>
</reference>
<feature type="compositionally biased region" description="Low complexity" evidence="1">
    <location>
        <begin position="96"/>
        <end position="106"/>
    </location>
</feature>
<feature type="compositionally biased region" description="Basic and acidic residues" evidence="1">
    <location>
        <begin position="58"/>
        <end position="84"/>
    </location>
</feature>